<dbReference type="PRINTS" id="PR00747">
    <property type="entry name" value="GLYHDRLASE47"/>
</dbReference>
<comment type="catalytic activity">
    <reaction evidence="8">
        <text>N(4)-(alpha-D-Man-(1-&gt;2)-alpha-D-Man-(1-&gt;2)-alpha-D-Man-(1-&gt;3)-[alpha-D-Man-(1-&gt;3)-[alpha-D-Man-(1-&gt;2)-alpha-D-Man-(1-&gt;6)]-alpha-D-Man-(1-&gt;6)]-beta-D-Man-(1-&gt;4)-beta-D-GlcNAc-(1-&gt;4)-beta-D-GlcNAc)-L-asparaginyl-[protein] (N-glucan mannose isomer 8A1,2,3B1,3) + 3 H2O = N(4)-(alpha-D-Man-(1-&gt;3)-[alpha-D-Man-(1-&gt;3)-[alpha-D-Man-(1-&gt;6)]-alpha-D-Man-(1-&gt;6)]-beta-D-Man-(1-&gt;4)-beta-D-GlcNAc-(1-&gt;4)-beta-D-GlcNAc)-L-asparaginyl-[protein] (N-glucan mannose isomer 5A1,2) + 3 beta-D-mannose</text>
        <dbReference type="Rhea" id="RHEA:56028"/>
        <dbReference type="Rhea" id="RHEA-COMP:14358"/>
        <dbReference type="Rhea" id="RHEA-COMP:14367"/>
        <dbReference type="ChEBI" id="CHEBI:15377"/>
        <dbReference type="ChEBI" id="CHEBI:28563"/>
        <dbReference type="ChEBI" id="CHEBI:59087"/>
        <dbReference type="ChEBI" id="CHEBI:60628"/>
        <dbReference type="EC" id="3.2.1.113"/>
    </reaction>
</comment>
<evidence type="ECO:0000256" key="5">
    <source>
        <dbReference type="ARBA" id="ARBA00022801"/>
    </source>
</evidence>
<evidence type="ECO:0000256" key="1">
    <source>
        <dbReference type="ARBA" id="ARBA00001913"/>
    </source>
</evidence>
<keyword evidence="4" id="KW-0479">Metal-binding</keyword>
<dbReference type="GO" id="GO:0004571">
    <property type="term" value="F:mannosyl-oligosaccharide 1,2-alpha-mannosidase activity"/>
    <property type="evidence" value="ECO:0007669"/>
    <property type="project" value="UniProtKB-EC"/>
</dbReference>
<dbReference type="GO" id="GO:0036503">
    <property type="term" value="P:ERAD pathway"/>
    <property type="evidence" value="ECO:0007669"/>
    <property type="project" value="UniProtKB-ARBA"/>
</dbReference>
<dbReference type="GO" id="GO:0016020">
    <property type="term" value="C:membrane"/>
    <property type="evidence" value="ECO:0007669"/>
    <property type="project" value="InterPro"/>
</dbReference>
<comment type="similarity">
    <text evidence="3 10">Belongs to the glycosyl hydrolase 47 family.</text>
</comment>
<evidence type="ECO:0000256" key="9">
    <source>
        <dbReference type="ARBA" id="ARBA00048605"/>
    </source>
</evidence>
<dbReference type="Proteomes" id="UP000789396">
    <property type="component" value="Unassembled WGS sequence"/>
</dbReference>
<sequence>MHLNNVTRLPKIQYNFLKNEPPNEKQLREFRRDSIKNGFLHAWKGYTKYAWGYDELFPSTNNGRNNFNGWGATIIDALDTMWIMGLKEEFSRSRDFVQLVNFTQTDDTISVFETTIRYLGGLLSAYELSKDNIFLEKALELGNALLPSFDSPSGLPYNYWSLTRGEADGYYSALLAQVGTLQLEFMKLSQLTDDNRPNDLETAIRLAETCYWTYNMTYTGIGPEKIWYTTSSGDA</sequence>
<evidence type="ECO:0000256" key="2">
    <source>
        <dbReference type="ARBA" id="ARBA00004922"/>
    </source>
</evidence>
<keyword evidence="12" id="KW-1185">Reference proteome</keyword>
<evidence type="ECO:0000313" key="12">
    <source>
        <dbReference type="Proteomes" id="UP000789396"/>
    </source>
</evidence>
<reference evidence="11" key="1">
    <citation type="submission" date="2021-06" db="EMBL/GenBank/DDBJ databases">
        <authorList>
            <person name="Kallberg Y."/>
            <person name="Tangrot J."/>
            <person name="Rosling A."/>
        </authorList>
    </citation>
    <scope>NUCLEOTIDE SEQUENCE</scope>
    <source>
        <strain evidence="11">IN212</strain>
    </source>
</reference>
<dbReference type="PANTHER" id="PTHR11742">
    <property type="entry name" value="MANNOSYL-OLIGOSACCHARIDE ALPHA-1,2-MANNOSIDASE-RELATED"/>
    <property type="match status" value="1"/>
</dbReference>
<comment type="pathway">
    <text evidence="2">Protein modification; protein glycosylation.</text>
</comment>
<dbReference type="SUPFAM" id="SSF48225">
    <property type="entry name" value="Seven-hairpin glycosidases"/>
    <property type="match status" value="1"/>
</dbReference>
<dbReference type="OrthoDB" id="8118055at2759"/>
<dbReference type="GO" id="GO:0005783">
    <property type="term" value="C:endoplasmic reticulum"/>
    <property type="evidence" value="ECO:0007669"/>
    <property type="project" value="TreeGrafter"/>
</dbReference>
<evidence type="ECO:0000256" key="3">
    <source>
        <dbReference type="ARBA" id="ARBA00007658"/>
    </source>
</evidence>
<dbReference type="GO" id="GO:0005975">
    <property type="term" value="P:carbohydrate metabolic process"/>
    <property type="evidence" value="ECO:0007669"/>
    <property type="project" value="InterPro"/>
</dbReference>
<dbReference type="PANTHER" id="PTHR11742:SF55">
    <property type="entry name" value="ENDOPLASMIC RETICULUM MANNOSYL-OLIGOSACCHARIDE 1,2-ALPHA-MANNOSIDASE"/>
    <property type="match status" value="1"/>
</dbReference>
<evidence type="ECO:0000256" key="6">
    <source>
        <dbReference type="ARBA" id="ARBA00022837"/>
    </source>
</evidence>
<dbReference type="Gene3D" id="1.50.10.10">
    <property type="match status" value="2"/>
</dbReference>
<dbReference type="GO" id="GO:0005509">
    <property type="term" value="F:calcium ion binding"/>
    <property type="evidence" value="ECO:0007669"/>
    <property type="project" value="InterPro"/>
</dbReference>
<name>A0A9N9ELL7_9GLOM</name>
<evidence type="ECO:0000256" key="4">
    <source>
        <dbReference type="ARBA" id="ARBA00022723"/>
    </source>
</evidence>
<dbReference type="InterPro" id="IPR001382">
    <property type="entry name" value="Glyco_hydro_47"/>
</dbReference>
<organism evidence="11 12">
    <name type="scientific">Racocetra fulgida</name>
    <dbReference type="NCBI Taxonomy" id="60492"/>
    <lineage>
        <taxon>Eukaryota</taxon>
        <taxon>Fungi</taxon>
        <taxon>Fungi incertae sedis</taxon>
        <taxon>Mucoromycota</taxon>
        <taxon>Glomeromycotina</taxon>
        <taxon>Glomeromycetes</taxon>
        <taxon>Diversisporales</taxon>
        <taxon>Gigasporaceae</taxon>
        <taxon>Racocetra</taxon>
    </lineage>
</organism>
<dbReference type="InterPro" id="IPR036026">
    <property type="entry name" value="Seven-hairpin_glycosidases"/>
</dbReference>
<keyword evidence="6" id="KW-0106">Calcium</keyword>
<keyword evidence="5 10" id="KW-0378">Hydrolase</keyword>
<dbReference type="InterPro" id="IPR012341">
    <property type="entry name" value="6hp_glycosidase-like_sf"/>
</dbReference>
<evidence type="ECO:0000256" key="10">
    <source>
        <dbReference type="RuleBase" id="RU361193"/>
    </source>
</evidence>
<comment type="catalytic activity">
    <reaction evidence="9">
        <text>N(4)-(alpha-D-Man-(1-&gt;2)-alpha-D-Man-(1-&gt;2)-alpha-D-Man-(1-&gt;3)-[alpha-D-Man-(1-&gt;2)-alpha-D-Man-(1-&gt;3)-[alpha-D-Man-(1-&gt;2)-alpha-D-Man-(1-&gt;6)]-alpha-D-Man-(1-&gt;6)]-beta-D-Man-(1-&gt;4)-beta-D-GlcNAc-(1-&gt;4)-beta-D-GlcNAc)-L-asparaginyl-[protein] (N-glucan mannose isomer 9A1,2,3B1,2,3) + 4 H2O = N(4)-(alpha-D-Man-(1-&gt;3)-[alpha-D-Man-(1-&gt;3)-[alpha-D-Man-(1-&gt;6)]-alpha-D-Man-(1-&gt;6)]-beta-D-Man-(1-&gt;4)-beta-D-GlcNAc-(1-&gt;4)-beta-D-GlcNAc)-L-asparaginyl-[protein] (N-glucan mannose isomer 5A1,2) + 4 beta-D-mannose</text>
        <dbReference type="Rhea" id="RHEA:56008"/>
        <dbReference type="Rhea" id="RHEA-COMP:14356"/>
        <dbReference type="Rhea" id="RHEA-COMP:14367"/>
        <dbReference type="ChEBI" id="CHEBI:15377"/>
        <dbReference type="ChEBI" id="CHEBI:28563"/>
        <dbReference type="ChEBI" id="CHEBI:59087"/>
        <dbReference type="ChEBI" id="CHEBI:139493"/>
        <dbReference type="EC" id="3.2.1.113"/>
    </reaction>
</comment>
<dbReference type="Pfam" id="PF01532">
    <property type="entry name" value="Glyco_hydro_47"/>
    <property type="match status" value="1"/>
</dbReference>
<evidence type="ECO:0000256" key="8">
    <source>
        <dbReference type="ARBA" id="ARBA00047669"/>
    </source>
</evidence>
<protein>
    <recommendedName>
        <fullName evidence="10">alpha-1,2-Mannosidase</fullName>
        <ecNumber evidence="10">3.2.1.-</ecNumber>
    </recommendedName>
</protein>
<proteinExistence type="inferred from homology"/>
<dbReference type="AlphaFoldDB" id="A0A9N9ELL7"/>
<accession>A0A9N9ELL7</accession>
<dbReference type="EC" id="3.2.1.-" evidence="10"/>
<comment type="cofactor">
    <cofactor evidence="1">
        <name>Ca(2+)</name>
        <dbReference type="ChEBI" id="CHEBI:29108"/>
    </cofactor>
</comment>
<evidence type="ECO:0000256" key="7">
    <source>
        <dbReference type="ARBA" id="ARBA00023157"/>
    </source>
</evidence>
<comment type="caution">
    <text evidence="11">The sequence shown here is derived from an EMBL/GenBank/DDBJ whole genome shotgun (WGS) entry which is preliminary data.</text>
</comment>
<feature type="non-terminal residue" evidence="11">
    <location>
        <position position="235"/>
    </location>
</feature>
<keyword evidence="10" id="KW-0326">Glycosidase</keyword>
<dbReference type="InterPro" id="IPR050749">
    <property type="entry name" value="Glycosyl_Hydrolase_47"/>
</dbReference>
<dbReference type="EMBL" id="CAJVPZ010017205">
    <property type="protein sequence ID" value="CAG8679025.1"/>
    <property type="molecule type" value="Genomic_DNA"/>
</dbReference>
<keyword evidence="7" id="KW-1015">Disulfide bond</keyword>
<gene>
    <name evidence="11" type="ORF">RFULGI_LOCUS9537</name>
</gene>
<evidence type="ECO:0000313" key="11">
    <source>
        <dbReference type="EMBL" id="CAG8679025.1"/>
    </source>
</evidence>